<accession>A0AA38J304</accession>
<organism evidence="2 3">
    <name type="scientific">Lentinula guzmanii</name>
    <dbReference type="NCBI Taxonomy" id="2804957"/>
    <lineage>
        <taxon>Eukaryota</taxon>
        <taxon>Fungi</taxon>
        <taxon>Dikarya</taxon>
        <taxon>Basidiomycota</taxon>
        <taxon>Agaricomycotina</taxon>
        <taxon>Agaricomycetes</taxon>
        <taxon>Agaricomycetidae</taxon>
        <taxon>Agaricales</taxon>
        <taxon>Marasmiineae</taxon>
        <taxon>Omphalotaceae</taxon>
        <taxon>Lentinula</taxon>
    </lineage>
</organism>
<protein>
    <submittedName>
        <fullName evidence="2">Uncharacterized protein</fullName>
    </submittedName>
</protein>
<evidence type="ECO:0000256" key="1">
    <source>
        <dbReference type="SAM" id="SignalP"/>
    </source>
</evidence>
<evidence type="ECO:0000313" key="2">
    <source>
        <dbReference type="EMBL" id="KAJ3715299.1"/>
    </source>
</evidence>
<comment type="caution">
    <text evidence="2">The sequence shown here is derived from an EMBL/GenBank/DDBJ whole genome shotgun (WGS) entry which is preliminary data.</text>
</comment>
<proteinExistence type="predicted"/>
<sequence length="70" mass="7704">TFELVLGGLNWWLYSAGQCCTVSIQYWPAMYSANSVPDSNVRHCMESIWCSTAPARGVLCSCTVSAFSFV</sequence>
<gene>
    <name evidence="2" type="ORF">DFJ43DRAFT_1102396</name>
</gene>
<feature type="non-terminal residue" evidence="2">
    <location>
        <position position="1"/>
    </location>
</feature>
<reference evidence="2" key="2">
    <citation type="journal article" date="2023" name="Proc. Natl. Acad. Sci. U.S.A.">
        <title>A global phylogenomic analysis of the shiitake genus Lentinula.</title>
        <authorList>
            <person name="Sierra-Patev S."/>
            <person name="Min B."/>
            <person name="Naranjo-Ortiz M."/>
            <person name="Looney B."/>
            <person name="Konkel Z."/>
            <person name="Slot J.C."/>
            <person name="Sakamoto Y."/>
            <person name="Steenwyk J.L."/>
            <person name="Rokas A."/>
            <person name="Carro J."/>
            <person name="Camarero S."/>
            <person name="Ferreira P."/>
            <person name="Molpeceres G."/>
            <person name="Ruiz-Duenas F.J."/>
            <person name="Serrano A."/>
            <person name="Henrissat B."/>
            <person name="Drula E."/>
            <person name="Hughes K.W."/>
            <person name="Mata J.L."/>
            <person name="Ishikawa N.K."/>
            <person name="Vargas-Isla R."/>
            <person name="Ushijima S."/>
            <person name="Smith C.A."/>
            <person name="Donoghue J."/>
            <person name="Ahrendt S."/>
            <person name="Andreopoulos W."/>
            <person name="He G."/>
            <person name="LaButti K."/>
            <person name="Lipzen A."/>
            <person name="Ng V."/>
            <person name="Riley R."/>
            <person name="Sandor L."/>
            <person name="Barry K."/>
            <person name="Martinez A.T."/>
            <person name="Xiao Y."/>
            <person name="Gibbons J.G."/>
            <person name="Terashima K."/>
            <person name="Grigoriev I.V."/>
            <person name="Hibbett D."/>
        </authorList>
    </citation>
    <scope>NUCLEOTIDE SEQUENCE</scope>
    <source>
        <strain evidence="2">ET3784</strain>
    </source>
</reference>
<feature type="chain" id="PRO_5041320710" evidence="1">
    <location>
        <begin position="18"/>
        <end position="70"/>
    </location>
</feature>
<reference evidence="2" key="1">
    <citation type="submission" date="2022-08" db="EMBL/GenBank/DDBJ databases">
        <authorList>
            <consortium name="DOE Joint Genome Institute"/>
            <person name="Min B."/>
            <person name="Sierra-Patev S."/>
            <person name="Naranjo-Ortiz M."/>
            <person name="Looney B."/>
            <person name="Konkel Z."/>
            <person name="Slot J.C."/>
            <person name="Sakamoto Y."/>
            <person name="Steenwyk J.L."/>
            <person name="Rokas A."/>
            <person name="Carro J."/>
            <person name="Camarero S."/>
            <person name="Ferreira P."/>
            <person name="Molpeceres G."/>
            <person name="Ruiz-duenas F.J."/>
            <person name="Serrano A."/>
            <person name="Henrissat B."/>
            <person name="Drula E."/>
            <person name="Hughes K.W."/>
            <person name="Mata J.L."/>
            <person name="Ishikawa N.K."/>
            <person name="Vargas-Isla R."/>
            <person name="Ushijima S."/>
            <person name="Smith C.A."/>
            <person name="Ahrendt S."/>
            <person name="Andreopoulos W."/>
            <person name="He G."/>
            <person name="LaButti K."/>
            <person name="Lipzen A."/>
            <person name="Ng V."/>
            <person name="Riley R."/>
            <person name="Sandor L."/>
            <person name="Barry K."/>
            <person name="Martinez A.T."/>
            <person name="Xiao Y."/>
            <person name="Gibbons J.G."/>
            <person name="Terashima K."/>
            <person name="Hibbett D.S."/>
            <person name="Grigoriev I.V."/>
        </authorList>
    </citation>
    <scope>NUCLEOTIDE SEQUENCE</scope>
    <source>
        <strain evidence="2">ET3784</strain>
    </source>
</reference>
<dbReference type="AlphaFoldDB" id="A0AA38J304"/>
<keyword evidence="1" id="KW-0732">Signal</keyword>
<dbReference type="EMBL" id="JANVFO010000085">
    <property type="protein sequence ID" value="KAJ3715299.1"/>
    <property type="molecule type" value="Genomic_DNA"/>
</dbReference>
<name>A0AA38J304_9AGAR</name>
<keyword evidence="3" id="KW-1185">Reference proteome</keyword>
<dbReference type="Proteomes" id="UP001176059">
    <property type="component" value="Unassembled WGS sequence"/>
</dbReference>
<feature type="signal peptide" evidence="1">
    <location>
        <begin position="1"/>
        <end position="17"/>
    </location>
</feature>
<evidence type="ECO:0000313" key="3">
    <source>
        <dbReference type="Proteomes" id="UP001176059"/>
    </source>
</evidence>